<protein>
    <submittedName>
        <fullName evidence="1">Uncharacterized protein</fullName>
    </submittedName>
</protein>
<keyword evidence="2" id="KW-1185">Reference proteome</keyword>
<comment type="caution">
    <text evidence="1">The sequence shown here is derived from an EMBL/GenBank/DDBJ whole genome shotgun (WGS) entry which is preliminary data.</text>
</comment>
<name>A0AAV8PDS7_ENSVE</name>
<gene>
    <name evidence="1" type="ORF">OPV22_016141</name>
</gene>
<dbReference type="AlphaFoldDB" id="A0AAV8PDS7"/>
<dbReference type="EMBL" id="JAQQAF010000005">
    <property type="protein sequence ID" value="KAJ8483656.1"/>
    <property type="molecule type" value="Genomic_DNA"/>
</dbReference>
<reference evidence="1 2" key="1">
    <citation type="submission" date="2022-12" db="EMBL/GenBank/DDBJ databases">
        <title>Chromosome-scale assembly of the Ensete ventricosum genome.</title>
        <authorList>
            <person name="Dussert Y."/>
            <person name="Stocks J."/>
            <person name="Wendawek A."/>
            <person name="Woldeyes F."/>
            <person name="Nichols R.A."/>
            <person name="Borrell J.S."/>
        </authorList>
    </citation>
    <scope>NUCLEOTIDE SEQUENCE [LARGE SCALE GENOMIC DNA]</scope>
    <source>
        <strain evidence="2">cv. Maze</strain>
        <tissue evidence="1">Seeds</tissue>
    </source>
</reference>
<proteinExistence type="predicted"/>
<organism evidence="1 2">
    <name type="scientific">Ensete ventricosum</name>
    <name type="common">Abyssinian banana</name>
    <name type="synonym">Musa ensete</name>
    <dbReference type="NCBI Taxonomy" id="4639"/>
    <lineage>
        <taxon>Eukaryota</taxon>
        <taxon>Viridiplantae</taxon>
        <taxon>Streptophyta</taxon>
        <taxon>Embryophyta</taxon>
        <taxon>Tracheophyta</taxon>
        <taxon>Spermatophyta</taxon>
        <taxon>Magnoliopsida</taxon>
        <taxon>Liliopsida</taxon>
        <taxon>Zingiberales</taxon>
        <taxon>Musaceae</taxon>
        <taxon>Ensete</taxon>
    </lineage>
</organism>
<dbReference type="Proteomes" id="UP001222027">
    <property type="component" value="Unassembled WGS sequence"/>
</dbReference>
<evidence type="ECO:0000313" key="1">
    <source>
        <dbReference type="EMBL" id="KAJ8483656.1"/>
    </source>
</evidence>
<sequence length="85" mass="9608">MRTAHLPCPLAPQRNHISVQDSPSLIPTPRRYEVGSVAIRRQEFSLPLLGRVSFASTGELPTSFRFYWRPYCLIPVEADAPGDRN</sequence>
<evidence type="ECO:0000313" key="2">
    <source>
        <dbReference type="Proteomes" id="UP001222027"/>
    </source>
</evidence>
<accession>A0AAV8PDS7</accession>